<dbReference type="Proteomes" id="UP000005512">
    <property type="component" value="Unassembled WGS sequence"/>
</dbReference>
<gene>
    <name evidence="2" type="ORF">PROVRUST_06002</name>
</gene>
<keyword evidence="1" id="KW-1133">Transmembrane helix</keyword>
<keyword evidence="3" id="KW-1185">Reference proteome</keyword>
<feature type="transmembrane region" description="Helical" evidence="1">
    <location>
        <begin position="16"/>
        <end position="37"/>
    </location>
</feature>
<name>D1P1D5_9GAMM</name>
<keyword evidence="1" id="KW-0472">Membrane</keyword>
<proteinExistence type="predicted"/>
<comment type="caution">
    <text evidence="2">The sequence shown here is derived from an EMBL/GenBank/DDBJ whole genome shotgun (WGS) entry which is preliminary data.</text>
</comment>
<accession>D1P1D5</accession>
<dbReference type="AlphaFoldDB" id="D1P1D5"/>
<dbReference type="EMBL" id="ABXV02000021">
    <property type="protein sequence ID" value="EFB72721.1"/>
    <property type="molecule type" value="Genomic_DNA"/>
</dbReference>
<evidence type="ECO:0000256" key="1">
    <source>
        <dbReference type="SAM" id="Phobius"/>
    </source>
</evidence>
<evidence type="ECO:0000313" key="2">
    <source>
        <dbReference type="EMBL" id="EFB72721.1"/>
    </source>
</evidence>
<keyword evidence="1" id="KW-0812">Transmembrane</keyword>
<dbReference type="STRING" id="500637.PROVRUST_06002"/>
<reference evidence="2" key="1">
    <citation type="submission" date="2009-12" db="EMBL/GenBank/DDBJ databases">
        <authorList>
            <person name="Weinstock G."/>
            <person name="Sodergren E."/>
            <person name="Clifton S."/>
            <person name="Fulton L."/>
            <person name="Fulton B."/>
            <person name="Courtney L."/>
            <person name="Fronick C."/>
            <person name="Harrison M."/>
            <person name="Strong C."/>
            <person name="Farmer C."/>
            <person name="Delahaunty K."/>
            <person name="Markovic C."/>
            <person name="Hall O."/>
            <person name="Minx P."/>
            <person name="Tomlinson C."/>
            <person name="Mitreva M."/>
            <person name="Nelson J."/>
            <person name="Hou S."/>
            <person name="Wollam A."/>
            <person name="Pepin K.H."/>
            <person name="Johnson M."/>
            <person name="Bhonagiri V."/>
            <person name="Nash W.E."/>
            <person name="Warren W."/>
            <person name="Chinwalla A."/>
            <person name="Mardis E.R."/>
            <person name="Wilson R.K."/>
        </authorList>
    </citation>
    <scope>NUCLEOTIDE SEQUENCE [LARGE SCALE GENOMIC DNA]</scope>
    <source>
        <strain evidence="2">DSM 4541</strain>
    </source>
</reference>
<sequence>MGLTIIKNNIPDKDGYFYTLYSLLLKQFIFVYLSLYIQHLLSNVFLNDWIFSFLT</sequence>
<dbReference type="HOGENOM" id="CLU_3028818_0_0_6"/>
<protein>
    <submittedName>
        <fullName evidence="2">Uncharacterized protein</fullName>
    </submittedName>
</protein>
<evidence type="ECO:0000313" key="3">
    <source>
        <dbReference type="Proteomes" id="UP000005512"/>
    </source>
</evidence>
<organism evidence="2 3">
    <name type="scientific">Providencia rustigianii DSM 4541</name>
    <dbReference type="NCBI Taxonomy" id="500637"/>
    <lineage>
        <taxon>Bacteria</taxon>
        <taxon>Pseudomonadati</taxon>
        <taxon>Pseudomonadota</taxon>
        <taxon>Gammaproteobacteria</taxon>
        <taxon>Enterobacterales</taxon>
        <taxon>Morganellaceae</taxon>
        <taxon>Providencia</taxon>
    </lineage>
</organism>